<dbReference type="AlphaFoldDB" id="A0AA88LCP3"/>
<evidence type="ECO:0000256" key="4">
    <source>
        <dbReference type="SAM" id="Phobius"/>
    </source>
</evidence>
<keyword evidence="7" id="KW-1185">Reference proteome</keyword>
<dbReference type="Gene3D" id="3.40.50.2000">
    <property type="entry name" value="Glycogen Phosphorylase B"/>
    <property type="match status" value="1"/>
</dbReference>
<dbReference type="PANTHER" id="PTHR48043:SF145">
    <property type="entry name" value="FI06409P-RELATED"/>
    <property type="match status" value="1"/>
</dbReference>
<keyword evidence="5" id="KW-0732">Signal</keyword>
<comment type="caution">
    <text evidence="6">The sequence shown here is derived from an EMBL/GenBank/DDBJ whole genome shotgun (WGS) entry which is preliminary data.</text>
</comment>
<organism evidence="6 7">
    <name type="scientific">Artemia franciscana</name>
    <name type="common">Brine shrimp</name>
    <name type="synonym">Artemia sanfranciscana</name>
    <dbReference type="NCBI Taxonomy" id="6661"/>
    <lineage>
        <taxon>Eukaryota</taxon>
        <taxon>Metazoa</taxon>
        <taxon>Ecdysozoa</taxon>
        <taxon>Arthropoda</taxon>
        <taxon>Crustacea</taxon>
        <taxon>Branchiopoda</taxon>
        <taxon>Anostraca</taxon>
        <taxon>Artemiidae</taxon>
        <taxon>Artemia</taxon>
    </lineage>
</organism>
<evidence type="ECO:0000256" key="3">
    <source>
        <dbReference type="ARBA" id="ARBA00022679"/>
    </source>
</evidence>
<protein>
    <recommendedName>
        <fullName evidence="8">Glucuronosyltransferase</fullName>
    </recommendedName>
</protein>
<proteinExistence type="inferred from homology"/>
<keyword evidence="4" id="KW-0812">Transmembrane</keyword>
<dbReference type="InterPro" id="IPR050271">
    <property type="entry name" value="UDP-glycosyltransferase"/>
</dbReference>
<evidence type="ECO:0000256" key="1">
    <source>
        <dbReference type="ARBA" id="ARBA00009995"/>
    </source>
</evidence>
<evidence type="ECO:0000313" key="7">
    <source>
        <dbReference type="Proteomes" id="UP001187531"/>
    </source>
</evidence>
<dbReference type="SUPFAM" id="SSF53756">
    <property type="entry name" value="UDP-Glycosyltransferase/glycogen phosphorylase"/>
    <property type="match status" value="1"/>
</dbReference>
<accession>A0AA88LCP3</accession>
<dbReference type="CDD" id="cd03784">
    <property type="entry name" value="GT1_Gtf-like"/>
    <property type="match status" value="1"/>
</dbReference>
<keyword evidence="4" id="KW-0472">Membrane</keyword>
<sequence length="527" mass="60045">MNRLLFLLSCCFSVYGDNFLILHPVYVGSHEFTLRNLGELLVKRGHSVSQVVFKRENVIYPRSSVELIELTVDMKNGSIQSHNFNEFGEVCMDNNIFWMRKRRFWTVPLSIIDMNSLQCETLLGDPALLSMLQARNYSAVIIDLFTNSCGMIFSSLLKIPTIGFLQIGAVGLEGRYIGALNPPSVSSQVMSDLGVPNTFLERTWGSINAVADWLIHNYVQTRVAVSIAEKYLDEVPDVYELFGRLDLIISGSHPIVEFPKYMPQKMLSIGCFHCRPAQRIQNKVLREFLDTSPFPVILASFGYTMANNGIYQRKLLRELMKAVKDLPVRAVIAFDPDREEKELVPENVLLVRWVPQQDVLGHPKTALFISHCGISSTLEAVYHAAKVIAIPISLDQGENALRLKDLGVLNHILDPRVAKAEDVAKFIEDDLEDDRLMENAIKFSQLMRDSLVGIEDITMRRINQAIKYRGQHLNIPSYKLNIFQFYCLDVALFFLVLILCCAKVSLTLFKRSYRYWRILPVIKEKGE</sequence>
<dbReference type="InterPro" id="IPR002213">
    <property type="entry name" value="UDP_glucos_trans"/>
</dbReference>
<evidence type="ECO:0000256" key="2">
    <source>
        <dbReference type="ARBA" id="ARBA00022676"/>
    </source>
</evidence>
<feature type="transmembrane region" description="Helical" evidence="4">
    <location>
        <begin position="483"/>
        <end position="509"/>
    </location>
</feature>
<evidence type="ECO:0000313" key="6">
    <source>
        <dbReference type="EMBL" id="KAK2721394.1"/>
    </source>
</evidence>
<dbReference type="Pfam" id="PF00201">
    <property type="entry name" value="UDPGT"/>
    <property type="match status" value="1"/>
</dbReference>
<keyword evidence="4" id="KW-1133">Transmembrane helix</keyword>
<keyword evidence="2" id="KW-0328">Glycosyltransferase</keyword>
<feature type="signal peptide" evidence="5">
    <location>
        <begin position="1"/>
        <end position="16"/>
    </location>
</feature>
<dbReference type="PANTHER" id="PTHR48043">
    <property type="entry name" value="EG:EG0003.4 PROTEIN-RELATED"/>
    <property type="match status" value="1"/>
</dbReference>
<evidence type="ECO:0000256" key="5">
    <source>
        <dbReference type="SAM" id="SignalP"/>
    </source>
</evidence>
<comment type="similarity">
    <text evidence="1">Belongs to the UDP-glycosyltransferase family.</text>
</comment>
<keyword evidence="3" id="KW-0808">Transferase</keyword>
<dbReference type="Proteomes" id="UP001187531">
    <property type="component" value="Unassembled WGS sequence"/>
</dbReference>
<dbReference type="GO" id="GO:0008194">
    <property type="term" value="F:UDP-glycosyltransferase activity"/>
    <property type="evidence" value="ECO:0007669"/>
    <property type="project" value="InterPro"/>
</dbReference>
<name>A0AA88LCP3_ARTSF</name>
<dbReference type="EMBL" id="JAVRJZ010000006">
    <property type="protein sequence ID" value="KAK2721394.1"/>
    <property type="molecule type" value="Genomic_DNA"/>
</dbReference>
<gene>
    <name evidence="6" type="ORF">QYM36_003618</name>
</gene>
<feature type="chain" id="PRO_5041702569" description="Glucuronosyltransferase" evidence="5">
    <location>
        <begin position="17"/>
        <end position="527"/>
    </location>
</feature>
<reference evidence="6" key="1">
    <citation type="submission" date="2023-07" db="EMBL/GenBank/DDBJ databases">
        <title>Chromosome-level genome assembly of Artemia franciscana.</title>
        <authorList>
            <person name="Jo E."/>
        </authorList>
    </citation>
    <scope>NUCLEOTIDE SEQUENCE</scope>
    <source>
        <tissue evidence="6">Whole body</tissue>
    </source>
</reference>
<evidence type="ECO:0008006" key="8">
    <source>
        <dbReference type="Google" id="ProtNLM"/>
    </source>
</evidence>